<dbReference type="InterPro" id="IPR021135">
    <property type="entry name" value="PEP_COase"/>
</dbReference>
<evidence type="ECO:0000313" key="13">
    <source>
        <dbReference type="EMBL" id="AOO87979.1"/>
    </source>
</evidence>
<dbReference type="PANTHER" id="PTHR30523">
    <property type="entry name" value="PHOSPHOENOLPYRUVATE CARBOXYLASE"/>
    <property type="match status" value="1"/>
</dbReference>
<dbReference type="InterPro" id="IPR033129">
    <property type="entry name" value="PEPCASE_His_AS"/>
</dbReference>
<evidence type="ECO:0000256" key="11">
    <source>
        <dbReference type="PROSITE-ProRule" id="PRU10111"/>
    </source>
</evidence>
<dbReference type="PANTHER" id="PTHR30523:SF6">
    <property type="entry name" value="PHOSPHOENOLPYRUVATE CARBOXYLASE"/>
    <property type="match status" value="1"/>
</dbReference>
<dbReference type="PROSITE" id="PS00781">
    <property type="entry name" value="PEPCASE_1"/>
    <property type="match status" value="1"/>
</dbReference>
<dbReference type="InterPro" id="IPR015813">
    <property type="entry name" value="Pyrv/PenolPyrv_kinase-like_dom"/>
</dbReference>
<dbReference type="GO" id="GO:0006107">
    <property type="term" value="P:oxaloacetate metabolic process"/>
    <property type="evidence" value="ECO:0007669"/>
    <property type="project" value="UniProtKB-UniRule"/>
</dbReference>
<gene>
    <name evidence="10" type="primary">ppc</name>
</gene>
<organism evidence="13">
    <name type="scientific">Rhizobium leguminosarum bv. trifolii</name>
    <dbReference type="NCBI Taxonomy" id="386"/>
    <lineage>
        <taxon>Bacteria</taxon>
        <taxon>Pseudomonadati</taxon>
        <taxon>Pseudomonadota</taxon>
        <taxon>Alphaproteobacteria</taxon>
        <taxon>Hyphomicrobiales</taxon>
        <taxon>Rhizobiaceae</taxon>
        <taxon>Rhizobium/Agrobacterium group</taxon>
        <taxon>Rhizobium</taxon>
    </lineage>
</organism>
<dbReference type="HAMAP" id="MF_00595">
    <property type="entry name" value="PEPcase_type1"/>
    <property type="match status" value="1"/>
</dbReference>
<dbReference type="GO" id="GO:0005829">
    <property type="term" value="C:cytosol"/>
    <property type="evidence" value="ECO:0007669"/>
    <property type="project" value="TreeGrafter"/>
</dbReference>
<evidence type="ECO:0000256" key="3">
    <source>
        <dbReference type="ARBA" id="ARBA00008346"/>
    </source>
</evidence>
<evidence type="ECO:0000256" key="6">
    <source>
        <dbReference type="ARBA" id="ARBA00022842"/>
    </source>
</evidence>
<name>A0A1C9HMS7_RHILT</name>
<evidence type="ECO:0000256" key="10">
    <source>
        <dbReference type="HAMAP-Rule" id="MF_00595"/>
    </source>
</evidence>
<comment type="subunit">
    <text evidence="10">Homotetramer.</text>
</comment>
<dbReference type="AlphaFoldDB" id="A0A1C9HMS7"/>
<dbReference type="PROSITE" id="PS00393">
    <property type="entry name" value="PEPCASE_2"/>
    <property type="match status" value="1"/>
</dbReference>
<comment type="catalytic activity">
    <reaction evidence="9 10">
        <text>oxaloacetate + phosphate = phosphoenolpyruvate + hydrogencarbonate</text>
        <dbReference type="Rhea" id="RHEA:28370"/>
        <dbReference type="ChEBI" id="CHEBI:16452"/>
        <dbReference type="ChEBI" id="CHEBI:17544"/>
        <dbReference type="ChEBI" id="CHEBI:43474"/>
        <dbReference type="ChEBI" id="CHEBI:58702"/>
        <dbReference type="EC" id="4.1.1.31"/>
    </reaction>
</comment>
<evidence type="ECO:0000256" key="7">
    <source>
        <dbReference type="ARBA" id="ARBA00023239"/>
    </source>
</evidence>
<feature type="active site" evidence="10 12">
    <location>
        <position position="590"/>
    </location>
</feature>
<keyword evidence="7 10" id="KW-0456">Lyase</keyword>
<protein>
    <recommendedName>
        <fullName evidence="5 10">Phosphoenolpyruvate carboxylase</fullName>
        <shortName evidence="10">PEPC</shortName>
        <shortName evidence="10">PEPCase</shortName>
        <ecNumber evidence="4 10">4.1.1.31</ecNumber>
    </recommendedName>
</protein>
<dbReference type="Gene3D" id="1.20.1440.90">
    <property type="entry name" value="Phosphoenolpyruvate/pyruvate domain"/>
    <property type="match status" value="1"/>
</dbReference>
<dbReference type="PRINTS" id="PR00150">
    <property type="entry name" value="PEPCARBXLASE"/>
</dbReference>
<dbReference type="GO" id="GO:0000287">
    <property type="term" value="F:magnesium ion binding"/>
    <property type="evidence" value="ECO:0007669"/>
    <property type="project" value="UniProtKB-UniRule"/>
</dbReference>
<evidence type="ECO:0000256" key="9">
    <source>
        <dbReference type="ARBA" id="ARBA00048995"/>
    </source>
</evidence>
<evidence type="ECO:0000256" key="8">
    <source>
        <dbReference type="ARBA" id="ARBA00023300"/>
    </source>
</evidence>
<dbReference type="GO" id="GO:0006099">
    <property type="term" value="P:tricarboxylic acid cycle"/>
    <property type="evidence" value="ECO:0007669"/>
    <property type="project" value="InterPro"/>
</dbReference>
<dbReference type="GO" id="GO:0015977">
    <property type="term" value="P:carbon fixation"/>
    <property type="evidence" value="ECO:0007669"/>
    <property type="project" value="UniProtKB-UniRule"/>
</dbReference>
<dbReference type="EC" id="4.1.1.31" evidence="4 10"/>
<comment type="cofactor">
    <cofactor evidence="1 10">
        <name>Mg(2+)</name>
        <dbReference type="ChEBI" id="CHEBI:18420"/>
    </cofactor>
</comment>
<keyword evidence="13" id="KW-0670">Pyruvate</keyword>
<dbReference type="SUPFAM" id="SSF51621">
    <property type="entry name" value="Phosphoenolpyruvate/pyruvate domain"/>
    <property type="match status" value="1"/>
</dbReference>
<dbReference type="EMBL" id="KX485615">
    <property type="protein sequence ID" value="AOO87979.1"/>
    <property type="molecule type" value="Genomic_DNA"/>
</dbReference>
<keyword evidence="8 10" id="KW-0120">Carbon dioxide fixation</keyword>
<proteinExistence type="inferred from homology"/>
<dbReference type="Pfam" id="PF00311">
    <property type="entry name" value="PEPcase"/>
    <property type="match status" value="1"/>
</dbReference>
<reference evidence="13" key="1">
    <citation type="journal article" date="2015" name="BMC Genomics">
        <title>Transcriptome profiling of a Rhizobium leguminosarum bv. trifolii rosR mutant reveals the role of the transcriptional regulator RosR in motility, synthesis of cell-surface components, and other cellular processes.</title>
        <authorList>
            <person name="Rachwal K."/>
            <person name="Matczynska E."/>
            <person name="Janczarek M."/>
        </authorList>
    </citation>
    <scope>NUCLEOTIDE SEQUENCE</scope>
    <source>
        <strain evidence="13">Rt24.2</strain>
    </source>
</reference>
<comment type="function">
    <text evidence="2 10">Forms oxaloacetate, a four-carbon dicarboxylic acid source for the tricarboxylic acid cycle.</text>
</comment>
<dbReference type="GO" id="GO:0008964">
    <property type="term" value="F:phosphoenolpyruvate carboxylase activity"/>
    <property type="evidence" value="ECO:0007669"/>
    <property type="project" value="UniProtKB-UniRule"/>
</dbReference>
<reference evidence="13" key="2">
    <citation type="journal article" date="2016" name="Front. Microbiol.">
        <title>The Regulatory Protein RosR Affects Rhizobium leguminosarum bv. trifolii Protein Profiles, Cell Surface Properties, and Symbiosis with Clover.</title>
        <authorList>
            <person name="Rachwal K."/>
            <person name="Boguszewska A."/>
            <person name="Kopcinska J."/>
            <person name="Karas M."/>
            <person name="Tchorzewski M."/>
            <person name="Janczarek M."/>
        </authorList>
    </citation>
    <scope>NUCLEOTIDE SEQUENCE</scope>
    <source>
        <strain evidence="13">Rt24.2</strain>
    </source>
</reference>
<evidence type="ECO:0000256" key="1">
    <source>
        <dbReference type="ARBA" id="ARBA00001946"/>
    </source>
</evidence>
<sequence length="927" mass="103507">MHLQLKKASMQAKRLTTSKALVKDVRLLGRLLCEAIEASDGKEAREVVEQVRSLSVTGHRRTGPHLNDKLAPFCATMPPQTLKRVIRAFSQFSQLVNIAEDAHQTRMQRFSIVDREPAMPGTIARSLSVLAAAGVEAKDIRRLLLEAVVSPVFTAHPTEVRRKSVIEIEQELARCLTQLDQAGLIEQEIGRYQEDLERATTTLWQTNSLRGRRLQVVDEILNGLSYYDSTIFRVIPEVYEILEDQLRDSPWSFGEDPLPPFLRMGSWIGGDRDGNPYVNGETLREALRLQSERVFSFYLGELHSLGAELSLDDRYVKVSQELQRLATDPPDRSERRRHEPYRLAISGMYACLAATARKFGSTELVREPVAAAPSYLCPAEFAKDLATISKSLTANGAEKIATGKLRRLQRAVDVFGFHLASLDLRQNSEVHQRVVHELFENVRPGTRYEALAESDKIRLLTEELRSSQLLITPLRTYSAETVSELSVLREAAEAHKHYGRVSVPNYIISKAGSPSDLLEVMVLFREAGLFRPDEPEAASMNIIPLFETISDLRRSHDVMQTVLAVEAYRTYVEALGGKQEIMLGYSDSNKDGGYLTSGWELYKAETAFIQLFEREGVRLSLFHGRGGSVGRGGGPSYEAITALPPGAVAGSIRLTEQGEVIAAKYSNPALGRRNLELLLAATLEASLLPSDAQEPDPEYLGAMEELSDLAFGAYRRLVYETEGFERFFWEATIIGEIAKLNIGSRPASRSSSCRIEDLRAIPWVFGWSQSRMMLPGWFGFGSAVRQWLAGHPDGLRILQGMHRDWPFFQTLIANMEMVLAKTNMAIAARYVGLTPDASTHEKIFARIKDEWEATTTALFGITDQASLLANNPALKQSIHHRFPCLDPLNHMQIDLLRRHRAGEGDQDTEEALHLTINGIAAGLRNSG</sequence>
<dbReference type="NCBIfam" id="NF000584">
    <property type="entry name" value="PRK00009.1"/>
    <property type="match status" value="1"/>
</dbReference>
<dbReference type="InterPro" id="IPR018129">
    <property type="entry name" value="PEP_COase_Lys_AS"/>
</dbReference>
<dbReference type="InterPro" id="IPR022805">
    <property type="entry name" value="PEP_COase_bac/pln-type"/>
</dbReference>
<evidence type="ECO:0000256" key="2">
    <source>
        <dbReference type="ARBA" id="ARBA00003670"/>
    </source>
</evidence>
<keyword evidence="6 10" id="KW-0460">Magnesium</keyword>
<feature type="active site" evidence="10 11">
    <location>
        <position position="156"/>
    </location>
</feature>
<comment type="similarity">
    <text evidence="3 10">Belongs to the PEPCase type 1 family.</text>
</comment>
<evidence type="ECO:0000256" key="12">
    <source>
        <dbReference type="PROSITE-ProRule" id="PRU10112"/>
    </source>
</evidence>
<accession>A0A1C9HMS7</accession>
<evidence type="ECO:0000256" key="4">
    <source>
        <dbReference type="ARBA" id="ARBA00012305"/>
    </source>
</evidence>
<evidence type="ECO:0000256" key="5">
    <source>
        <dbReference type="ARBA" id="ARBA00022419"/>
    </source>
</evidence>